<accession>A0ABU9D6Y8</accession>
<dbReference type="EMBL" id="JBBPCO010000001">
    <property type="protein sequence ID" value="MEK8088458.1"/>
    <property type="molecule type" value="Genomic_DNA"/>
</dbReference>
<dbReference type="SUPFAM" id="SSF53335">
    <property type="entry name" value="S-adenosyl-L-methionine-dependent methyltransferases"/>
    <property type="match status" value="1"/>
</dbReference>
<reference evidence="2 3" key="1">
    <citation type="submission" date="2024-04" db="EMBL/GenBank/DDBJ databases">
        <authorList>
            <person name="Abashina T."/>
            <person name="Shaikin A."/>
        </authorList>
    </citation>
    <scope>NUCLEOTIDE SEQUENCE [LARGE SCALE GENOMIC DNA]</scope>
    <source>
        <strain evidence="2 3">AAFK</strain>
    </source>
</reference>
<feature type="binding site" evidence="1">
    <location>
        <begin position="131"/>
        <end position="132"/>
    </location>
    <ligand>
        <name>S-adenosyl-L-methionine</name>
        <dbReference type="ChEBI" id="CHEBI:59789"/>
    </ligand>
</feature>
<keyword evidence="1" id="KW-0808">Transferase</keyword>
<comment type="subcellular location">
    <subcellularLocation>
        <location evidence="1">Cytoplasm</location>
    </subcellularLocation>
</comment>
<comment type="catalytic activity">
    <reaction evidence="1">
        <text>guanosine(1516) in 16S rRNA + S-adenosyl-L-methionine = N(2)-methylguanosine(1516) in 16S rRNA + S-adenosyl-L-homocysteine + H(+)</text>
        <dbReference type="Rhea" id="RHEA:43220"/>
        <dbReference type="Rhea" id="RHEA-COMP:10412"/>
        <dbReference type="Rhea" id="RHEA-COMP:10413"/>
        <dbReference type="ChEBI" id="CHEBI:15378"/>
        <dbReference type="ChEBI" id="CHEBI:57856"/>
        <dbReference type="ChEBI" id="CHEBI:59789"/>
        <dbReference type="ChEBI" id="CHEBI:74269"/>
        <dbReference type="ChEBI" id="CHEBI:74481"/>
        <dbReference type="EC" id="2.1.1.242"/>
    </reaction>
</comment>
<feature type="binding site" evidence="1">
    <location>
        <begin position="115"/>
        <end position="116"/>
    </location>
    <ligand>
        <name>S-adenosyl-L-methionine</name>
        <dbReference type="ChEBI" id="CHEBI:59789"/>
    </ligand>
</feature>
<keyword evidence="1 2" id="KW-0489">Methyltransferase</keyword>
<evidence type="ECO:0000313" key="2">
    <source>
        <dbReference type="EMBL" id="MEK8088458.1"/>
    </source>
</evidence>
<dbReference type="Pfam" id="PF04445">
    <property type="entry name" value="SAM_MT"/>
    <property type="match status" value="1"/>
</dbReference>
<dbReference type="GO" id="GO:0008168">
    <property type="term" value="F:methyltransferase activity"/>
    <property type="evidence" value="ECO:0007669"/>
    <property type="project" value="UniProtKB-KW"/>
</dbReference>
<evidence type="ECO:0000313" key="3">
    <source>
        <dbReference type="Proteomes" id="UP001446205"/>
    </source>
</evidence>
<dbReference type="Proteomes" id="UP001446205">
    <property type="component" value="Unassembled WGS sequence"/>
</dbReference>
<keyword evidence="1" id="KW-0963">Cytoplasm</keyword>
<gene>
    <name evidence="1" type="primary">rsmJ</name>
    <name evidence="2" type="ORF">WOB96_01645</name>
</gene>
<keyword evidence="1" id="KW-0698">rRNA processing</keyword>
<feature type="binding site" evidence="1">
    <location>
        <position position="186"/>
    </location>
    <ligand>
        <name>S-adenosyl-L-methionine</name>
        <dbReference type="ChEBI" id="CHEBI:59789"/>
    </ligand>
</feature>
<keyword evidence="3" id="KW-1185">Reference proteome</keyword>
<proteinExistence type="inferred from homology"/>
<protein>
    <recommendedName>
        <fullName evidence="1">Ribosomal RNA small subunit methyltransferase J</fullName>
        <ecNumber evidence="1">2.1.1.242</ecNumber>
    </recommendedName>
    <alternativeName>
        <fullName evidence="1">16S rRNA m2G1516 methyltransferase</fullName>
    </alternativeName>
    <alternativeName>
        <fullName evidence="1">rRNA (guanine-N(2)-)-methyltransferase</fullName>
    </alternativeName>
</protein>
<dbReference type="HAMAP" id="MF_01523">
    <property type="entry name" value="16SrRNA_methyltr_J"/>
    <property type="match status" value="1"/>
</dbReference>
<keyword evidence="1" id="KW-0949">S-adenosyl-L-methionine</keyword>
<dbReference type="Gene3D" id="3.40.50.150">
    <property type="entry name" value="Vaccinia Virus protein VP39"/>
    <property type="match status" value="1"/>
</dbReference>
<dbReference type="RefSeq" id="WP_341369520.1">
    <property type="nucleotide sequence ID" value="NZ_JBBPCO010000001.1"/>
</dbReference>
<comment type="caution">
    <text evidence="1">Lacks conserved residue(s) required for the propagation of feature annotation.</text>
</comment>
<name>A0ABU9D6Y8_9PROT</name>
<dbReference type="PANTHER" id="PTHR36112:SF1">
    <property type="entry name" value="RIBOSOMAL RNA SMALL SUBUNIT METHYLTRANSFERASE J"/>
    <property type="match status" value="1"/>
</dbReference>
<dbReference type="EC" id="2.1.1.242" evidence="1"/>
<dbReference type="PANTHER" id="PTHR36112">
    <property type="entry name" value="RIBOSOMAL RNA SMALL SUBUNIT METHYLTRANSFERASE J"/>
    <property type="match status" value="1"/>
</dbReference>
<organism evidence="2 3">
    <name type="scientific">Thermithiobacillus plumbiphilus</name>
    <dbReference type="NCBI Taxonomy" id="1729899"/>
    <lineage>
        <taxon>Bacteria</taxon>
        <taxon>Pseudomonadati</taxon>
        <taxon>Pseudomonadota</taxon>
        <taxon>Acidithiobacillia</taxon>
        <taxon>Acidithiobacillales</taxon>
        <taxon>Thermithiobacillaceae</taxon>
        <taxon>Thermithiobacillus</taxon>
    </lineage>
</organism>
<dbReference type="InterPro" id="IPR007536">
    <property type="entry name" value="16SrRNA_methylTrfase_J"/>
</dbReference>
<evidence type="ECO:0000256" key="1">
    <source>
        <dbReference type="HAMAP-Rule" id="MF_01523"/>
    </source>
</evidence>
<sequence length="264" mass="28430">MPESGGGAGHAPIPLVCPDPALWEWAEHFAGKYGFSIHERPPSEADIVLLLTPERLQLQQLGPDAPGPVFVDFAGGRLDFRRRHGGGVSQPLARAVGLKGGERPLVLDATAGLGRDAFVLASLGCRITLLERQAAIAALLADGLERAAAVPELAGIVAQMTLRMGEGAALMQVVSEAEPPDTIYLDPMYPPRNKHALVKKEMQLLHRVVGQDLDAASLLEQALHSARKRVVVKRPRLAEPLSGPTPTFSIDSPNTRYDVYLRRT</sequence>
<dbReference type="GO" id="GO:0032259">
    <property type="term" value="P:methylation"/>
    <property type="evidence" value="ECO:0007669"/>
    <property type="project" value="UniProtKB-KW"/>
</dbReference>
<comment type="caution">
    <text evidence="2">The sequence shown here is derived from an EMBL/GenBank/DDBJ whole genome shotgun (WGS) entry which is preliminary data.</text>
</comment>
<comment type="function">
    <text evidence="1">Specifically methylates the guanosine in position 1516 of 16S rRNA.</text>
</comment>
<comment type="similarity">
    <text evidence="1">Belongs to the methyltransferase superfamily. RsmJ family.</text>
</comment>
<dbReference type="InterPro" id="IPR029063">
    <property type="entry name" value="SAM-dependent_MTases_sf"/>
</dbReference>